<keyword evidence="2" id="KW-1185">Reference proteome</keyword>
<comment type="caution">
    <text evidence="1">The sequence shown here is derived from an EMBL/GenBank/DDBJ whole genome shotgun (WGS) entry which is preliminary data.</text>
</comment>
<dbReference type="SUPFAM" id="SSF81606">
    <property type="entry name" value="PP2C-like"/>
    <property type="match status" value="1"/>
</dbReference>
<proteinExistence type="predicted"/>
<reference evidence="1" key="1">
    <citation type="submission" date="2020-05" db="EMBL/GenBank/DDBJ databases">
        <title>Mycena genomes resolve the evolution of fungal bioluminescence.</title>
        <authorList>
            <person name="Tsai I.J."/>
        </authorList>
    </citation>
    <scope>NUCLEOTIDE SEQUENCE</scope>
    <source>
        <strain evidence="1">CCC161011</strain>
    </source>
</reference>
<name>A0A8H7CPC0_9AGAR</name>
<protein>
    <submittedName>
        <fullName evidence="1">Protein serine/threonine phosphatase 2C</fullName>
    </submittedName>
</protein>
<accession>A0A8H7CPC0</accession>
<dbReference type="InterPro" id="IPR036457">
    <property type="entry name" value="PPM-type-like_dom_sf"/>
</dbReference>
<organism evidence="1 2">
    <name type="scientific">Mycena venus</name>
    <dbReference type="NCBI Taxonomy" id="2733690"/>
    <lineage>
        <taxon>Eukaryota</taxon>
        <taxon>Fungi</taxon>
        <taxon>Dikarya</taxon>
        <taxon>Basidiomycota</taxon>
        <taxon>Agaricomycotina</taxon>
        <taxon>Agaricomycetes</taxon>
        <taxon>Agaricomycetidae</taxon>
        <taxon>Agaricales</taxon>
        <taxon>Marasmiineae</taxon>
        <taxon>Mycenaceae</taxon>
        <taxon>Mycena</taxon>
    </lineage>
</organism>
<dbReference type="Proteomes" id="UP000620124">
    <property type="component" value="Unassembled WGS sequence"/>
</dbReference>
<gene>
    <name evidence="1" type="ORF">MVEN_01764000</name>
</gene>
<dbReference type="Gene3D" id="3.60.40.10">
    <property type="entry name" value="PPM-type phosphatase domain"/>
    <property type="match status" value="1"/>
</dbReference>
<evidence type="ECO:0000313" key="2">
    <source>
        <dbReference type="Proteomes" id="UP000620124"/>
    </source>
</evidence>
<evidence type="ECO:0000313" key="1">
    <source>
        <dbReference type="EMBL" id="KAF7343317.1"/>
    </source>
</evidence>
<dbReference type="OrthoDB" id="420076at2759"/>
<sequence>MHPNYDLKGLARRNLTPPYLSNIAEVTHAAPPQSEDAQRLLILALDGLAHVLSRSKDVWDPFTAADLWCAAAVSPGSGVGDMALDVLWDTLQPKDGENLYKRMVEGKYRGRVDDITIIVCPL</sequence>
<dbReference type="AlphaFoldDB" id="A0A8H7CPC0"/>
<dbReference type="EMBL" id="JACAZI010000016">
    <property type="protein sequence ID" value="KAF7343317.1"/>
    <property type="molecule type" value="Genomic_DNA"/>
</dbReference>